<proteinExistence type="predicted"/>
<organism evidence="1">
    <name type="scientific">Picea glauca</name>
    <name type="common">White spruce</name>
    <name type="synonym">Pinus glauca</name>
    <dbReference type="NCBI Taxonomy" id="3330"/>
    <lineage>
        <taxon>Eukaryota</taxon>
        <taxon>Viridiplantae</taxon>
        <taxon>Streptophyta</taxon>
        <taxon>Embryophyta</taxon>
        <taxon>Tracheophyta</taxon>
        <taxon>Spermatophyta</taxon>
        <taxon>Pinopsida</taxon>
        <taxon>Pinidae</taxon>
        <taxon>Conifers I</taxon>
        <taxon>Pinales</taxon>
        <taxon>Pinaceae</taxon>
        <taxon>Picea</taxon>
    </lineage>
</organism>
<keyword evidence="1" id="KW-0496">Mitochondrion</keyword>
<comment type="caution">
    <text evidence="1">The sequence shown here is derived from an EMBL/GenBank/DDBJ whole genome shotgun (WGS) entry which is preliminary data.</text>
</comment>
<geneLocation type="mitochondrion" evidence="1"/>
<gene>
    <name evidence="1" type="ORF">ABT39_MTgene2467</name>
</gene>
<dbReference type="AlphaFoldDB" id="A0A101LUN9"/>
<dbReference type="EMBL" id="LKAM01000017">
    <property type="protein sequence ID" value="KUM45631.1"/>
    <property type="molecule type" value="Genomic_DNA"/>
</dbReference>
<name>A0A101LUN9_PICGL</name>
<evidence type="ECO:0000313" key="1">
    <source>
        <dbReference type="EMBL" id="KUM45631.1"/>
    </source>
</evidence>
<protein>
    <submittedName>
        <fullName evidence="1">Uncharacterized protein</fullName>
    </submittedName>
</protein>
<reference evidence="1" key="1">
    <citation type="journal article" date="2015" name="Genome Biol. Evol.">
        <title>Organellar Genomes of White Spruce (Picea glauca): Assembly and Annotation.</title>
        <authorList>
            <person name="Jackman S.D."/>
            <person name="Warren R.L."/>
            <person name="Gibb E.A."/>
            <person name="Vandervalk B.P."/>
            <person name="Mohamadi H."/>
            <person name="Chu J."/>
            <person name="Raymond A."/>
            <person name="Pleasance S."/>
            <person name="Coope R."/>
            <person name="Wildung M.R."/>
            <person name="Ritland C.E."/>
            <person name="Bousquet J."/>
            <person name="Jones S.J."/>
            <person name="Bohlmann J."/>
            <person name="Birol I."/>
        </authorList>
    </citation>
    <scope>NUCLEOTIDE SEQUENCE [LARGE SCALE GENOMIC DNA]</scope>
    <source>
        <tissue evidence="1">Flushing bud</tissue>
    </source>
</reference>
<accession>A0A101LUN9</accession>
<sequence>MKPYEEEAQPKILFQRASVPFTLEVNRSTELIVTPVSEKGEGVVGPNACVVSQPSIPNNVEYTLHGPILDEDLHLNLLFHPSALVRCPPGVVGGNSPWFSC</sequence>